<evidence type="ECO:0000313" key="3">
    <source>
        <dbReference type="EMBL" id="KAK5647290.1"/>
    </source>
</evidence>
<dbReference type="EMBL" id="JAVRBK010000002">
    <property type="protein sequence ID" value="KAK5647290.1"/>
    <property type="molecule type" value="Genomic_DNA"/>
</dbReference>
<evidence type="ECO:0008006" key="5">
    <source>
        <dbReference type="Google" id="ProtNLM"/>
    </source>
</evidence>
<feature type="signal peptide" evidence="2">
    <location>
        <begin position="1"/>
        <end position="22"/>
    </location>
</feature>
<reference evidence="3 4" key="1">
    <citation type="journal article" date="2024" name="Insects">
        <title>An Improved Chromosome-Level Genome Assembly of the Firefly Pyrocoelia pectoralis.</title>
        <authorList>
            <person name="Fu X."/>
            <person name="Meyer-Rochow V.B."/>
            <person name="Ballantyne L."/>
            <person name="Zhu X."/>
        </authorList>
    </citation>
    <scope>NUCLEOTIDE SEQUENCE [LARGE SCALE GENOMIC DNA]</scope>
    <source>
        <strain evidence="3">XCY_ONT2</strain>
    </source>
</reference>
<organism evidence="3 4">
    <name type="scientific">Pyrocoelia pectoralis</name>
    <dbReference type="NCBI Taxonomy" id="417401"/>
    <lineage>
        <taxon>Eukaryota</taxon>
        <taxon>Metazoa</taxon>
        <taxon>Ecdysozoa</taxon>
        <taxon>Arthropoda</taxon>
        <taxon>Hexapoda</taxon>
        <taxon>Insecta</taxon>
        <taxon>Pterygota</taxon>
        <taxon>Neoptera</taxon>
        <taxon>Endopterygota</taxon>
        <taxon>Coleoptera</taxon>
        <taxon>Polyphaga</taxon>
        <taxon>Elateriformia</taxon>
        <taxon>Elateroidea</taxon>
        <taxon>Lampyridae</taxon>
        <taxon>Lampyrinae</taxon>
        <taxon>Pyrocoelia</taxon>
    </lineage>
</organism>
<keyword evidence="1" id="KW-0472">Membrane</keyword>
<keyword evidence="1" id="KW-1133">Transmembrane helix</keyword>
<protein>
    <recommendedName>
        <fullName evidence="5">EB domain-containing protein</fullName>
    </recommendedName>
</protein>
<proteinExistence type="predicted"/>
<keyword evidence="1" id="KW-0812">Transmembrane</keyword>
<feature type="chain" id="PRO_5043041803" description="EB domain-containing protein" evidence="2">
    <location>
        <begin position="23"/>
        <end position="151"/>
    </location>
</feature>
<keyword evidence="2" id="KW-0732">Signal</keyword>
<evidence type="ECO:0000313" key="4">
    <source>
        <dbReference type="Proteomes" id="UP001329430"/>
    </source>
</evidence>
<keyword evidence="4" id="KW-1185">Reference proteome</keyword>
<gene>
    <name evidence="3" type="ORF">RI129_002182</name>
</gene>
<evidence type="ECO:0000256" key="2">
    <source>
        <dbReference type="SAM" id="SignalP"/>
    </source>
</evidence>
<name>A0AAN7VET9_9COLE</name>
<evidence type="ECO:0000256" key="1">
    <source>
        <dbReference type="SAM" id="Phobius"/>
    </source>
</evidence>
<dbReference type="Proteomes" id="UP001329430">
    <property type="component" value="Chromosome 2"/>
</dbReference>
<feature type="transmembrane region" description="Helical" evidence="1">
    <location>
        <begin position="93"/>
        <end position="113"/>
    </location>
</feature>
<accession>A0AAN7VET9</accession>
<dbReference type="AlphaFoldDB" id="A0AAN7VET9"/>
<comment type="caution">
    <text evidence="3">The sequence shown here is derived from an EMBL/GenBank/DDBJ whole genome shotgun (WGS) entry which is preliminary data.</text>
</comment>
<sequence>MVFLSYLELSLILLFILHSSLGKQSCDSSSIIEKQCHKTFMCVPATDSTNGYCDCLPGHTQVNDTFCMKTGDSKTPKTSSLINNEDDNGSGHVVAGILIPVFLIMVVIAGIYINRKYRLADYFISKLYQRNNNYDEVMIGQDLEDDDPPLG</sequence>